<organism evidence="3 4">
    <name type="scientific">Defluviitalea raffinosedens</name>
    <dbReference type="NCBI Taxonomy" id="1450156"/>
    <lineage>
        <taxon>Bacteria</taxon>
        <taxon>Bacillati</taxon>
        <taxon>Bacillota</taxon>
        <taxon>Clostridia</taxon>
        <taxon>Lachnospirales</taxon>
        <taxon>Defluviitaleaceae</taxon>
        <taxon>Defluviitalea</taxon>
    </lineage>
</organism>
<dbReference type="OrthoDB" id="9791837at2"/>
<dbReference type="EMBL" id="WSLF01000013">
    <property type="protein sequence ID" value="KAE9631224.1"/>
    <property type="molecule type" value="Genomic_DNA"/>
</dbReference>
<evidence type="ECO:0000313" key="4">
    <source>
        <dbReference type="Proteomes" id="UP000483018"/>
    </source>
</evidence>
<dbReference type="Proteomes" id="UP000483018">
    <property type="component" value="Unassembled WGS sequence"/>
</dbReference>
<dbReference type="GO" id="GO:0032259">
    <property type="term" value="P:methylation"/>
    <property type="evidence" value="ECO:0007669"/>
    <property type="project" value="UniProtKB-KW"/>
</dbReference>
<keyword evidence="1" id="KW-0812">Transmembrane</keyword>
<evidence type="ECO:0000259" key="2">
    <source>
        <dbReference type="Pfam" id="PF13649"/>
    </source>
</evidence>
<dbReference type="SUPFAM" id="SSF53335">
    <property type="entry name" value="S-adenosyl-L-methionine-dependent methyltransferases"/>
    <property type="match status" value="1"/>
</dbReference>
<dbReference type="GO" id="GO:0008168">
    <property type="term" value="F:methyltransferase activity"/>
    <property type="evidence" value="ECO:0007669"/>
    <property type="project" value="UniProtKB-KW"/>
</dbReference>
<evidence type="ECO:0000313" key="3">
    <source>
        <dbReference type="EMBL" id="KAE9631224.1"/>
    </source>
</evidence>
<keyword evidence="4" id="KW-1185">Reference proteome</keyword>
<sequence length="129" mass="15009">MNKVDAKEKTRRHFNETADHYVDSHDGKFVQHMYTSLLKELEKFTSGKLLDIGCGNGDFLGLIKDRGLELHGIDLAENMVKVAKKRYGDIAQIILGVRKIFHMRRVCLMLLSVMHHFIIILIREQYLLR</sequence>
<gene>
    <name evidence="3" type="ORF">GND95_11895</name>
</gene>
<dbReference type="AlphaFoldDB" id="A0A7C8HDI7"/>
<protein>
    <submittedName>
        <fullName evidence="3">Methyltransferase domain-containing protein</fullName>
    </submittedName>
</protein>
<feature type="domain" description="Methyltransferase" evidence="2">
    <location>
        <begin position="50"/>
        <end position="88"/>
    </location>
</feature>
<reference evidence="3 4" key="1">
    <citation type="submission" date="2019-12" db="EMBL/GenBank/DDBJ databases">
        <title>Defluviitalea raffinosedens, isolated from a biogas fermenter, genome sequencing and characterization.</title>
        <authorList>
            <person name="Rettenmaier R."/>
            <person name="Schneider M."/>
            <person name="Neuhaus K."/>
            <person name="Liebl W."/>
            <person name="Zverlov V."/>
        </authorList>
    </citation>
    <scope>NUCLEOTIDE SEQUENCE [LARGE SCALE GENOMIC DNA]</scope>
    <source>
        <strain evidence="3 4">249c-K6</strain>
    </source>
</reference>
<accession>A0A7C8HDI7</accession>
<comment type="caution">
    <text evidence="3">The sequence shown here is derived from an EMBL/GenBank/DDBJ whole genome shotgun (WGS) entry which is preliminary data.</text>
</comment>
<dbReference type="Gene3D" id="3.40.50.150">
    <property type="entry name" value="Vaccinia Virus protein VP39"/>
    <property type="match status" value="1"/>
</dbReference>
<evidence type="ECO:0000256" key="1">
    <source>
        <dbReference type="SAM" id="Phobius"/>
    </source>
</evidence>
<keyword evidence="3" id="KW-0808">Transferase</keyword>
<proteinExistence type="predicted"/>
<dbReference type="Pfam" id="PF13649">
    <property type="entry name" value="Methyltransf_25"/>
    <property type="match status" value="1"/>
</dbReference>
<keyword evidence="1" id="KW-1133">Transmembrane helix</keyword>
<keyword evidence="3" id="KW-0489">Methyltransferase</keyword>
<feature type="transmembrane region" description="Helical" evidence="1">
    <location>
        <begin position="106"/>
        <end position="123"/>
    </location>
</feature>
<name>A0A7C8HDI7_9FIRM</name>
<keyword evidence="1" id="KW-0472">Membrane</keyword>
<dbReference type="InterPro" id="IPR029063">
    <property type="entry name" value="SAM-dependent_MTases_sf"/>
</dbReference>
<dbReference type="InterPro" id="IPR041698">
    <property type="entry name" value="Methyltransf_25"/>
</dbReference>